<evidence type="ECO:0000313" key="3">
    <source>
        <dbReference type="WBParaSite" id="SMTH1_26120.1"/>
    </source>
</evidence>
<evidence type="ECO:0000256" key="1">
    <source>
        <dbReference type="SAM" id="Phobius"/>
    </source>
</evidence>
<dbReference type="Proteomes" id="UP000050791">
    <property type="component" value="Unassembled WGS sequence"/>
</dbReference>
<feature type="transmembrane region" description="Helical" evidence="1">
    <location>
        <begin position="12"/>
        <end position="31"/>
    </location>
</feature>
<protein>
    <submittedName>
        <fullName evidence="3">Uncharacterized protein</fullName>
    </submittedName>
</protein>
<evidence type="ECO:0000313" key="2">
    <source>
        <dbReference type="Proteomes" id="UP000050791"/>
    </source>
</evidence>
<organism evidence="2 3">
    <name type="scientific">Schistosoma mattheei</name>
    <dbReference type="NCBI Taxonomy" id="31246"/>
    <lineage>
        <taxon>Eukaryota</taxon>
        <taxon>Metazoa</taxon>
        <taxon>Spiralia</taxon>
        <taxon>Lophotrochozoa</taxon>
        <taxon>Platyhelminthes</taxon>
        <taxon>Trematoda</taxon>
        <taxon>Digenea</taxon>
        <taxon>Strigeidida</taxon>
        <taxon>Schistosomatoidea</taxon>
        <taxon>Schistosomatidae</taxon>
        <taxon>Schistosoma</taxon>
    </lineage>
</organism>
<feature type="transmembrane region" description="Helical" evidence="1">
    <location>
        <begin position="43"/>
        <end position="64"/>
    </location>
</feature>
<proteinExistence type="predicted"/>
<keyword evidence="1" id="KW-0812">Transmembrane</keyword>
<reference evidence="3" key="1">
    <citation type="submission" date="2023-11" db="UniProtKB">
        <authorList>
            <consortium name="WormBaseParasite"/>
        </authorList>
    </citation>
    <scope>IDENTIFICATION</scope>
</reference>
<dbReference type="WBParaSite" id="SMTH1_26120.1">
    <property type="protein sequence ID" value="SMTH1_26120.1"/>
    <property type="gene ID" value="SMTH1_26120"/>
</dbReference>
<sequence length="106" mass="12357">MTFHHCLTLRGYIRTYSLLLVPFLGTILVFIRYHEIANEVNLILIRLLICLASVFLVAVFIVNWDSTPRYNFMGEDSVGKSMVQILDINGFRIQSTWRLYTIPGFR</sequence>
<keyword evidence="1" id="KW-1133">Transmembrane helix</keyword>
<keyword evidence="1" id="KW-0472">Membrane</keyword>
<dbReference type="AlphaFoldDB" id="A0AA85B2G3"/>
<name>A0AA85B2G3_9TREM</name>
<accession>A0AA85B2G3</accession>